<dbReference type="GO" id="GO:0015074">
    <property type="term" value="P:DNA integration"/>
    <property type="evidence" value="ECO:0007669"/>
    <property type="project" value="UniProtKB-KW"/>
</dbReference>
<evidence type="ECO:0000313" key="8">
    <source>
        <dbReference type="Proteomes" id="UP000198888"/>
    </source>
</evidence>
<dbReference type="InterPro" id="IPR010998">
    <property type="entry name" value="Integrase_recombinase_N"/>
</dbReference>
<feature type="domain" description="Core-binding (CB)" evidence="6">
    <location>
        <begin position="6"/>
        <end position="91"/>
    </location>
</feature>
<dbReference type="KEGG" id="hae:halTADL_0413"/>
<dbReference type="PANTHER" id="PTHR30349:SF41">
    <property type="entry name" value="INTEGRASE_RECOMBINASE PROTEIN MJ0367-RELATED"/>
    <property type="match status" value="1"/>
</dbReference>
<dbReference type="PANTHER" id="PTHR30349">
    <property type="entry name" value="PHAGE INTEGRASE-RELATED"/>
    <property type="match status" value="1"/>
</dbReference>
<dbReference type="InterPro" id="IPR013762">
    <property type="entry name" value="Integrase-like_cat_sf"/>
</dbReference>
<dbReference type="InterPro" id="IPR050090">
    <property type="entry name" value="Tyrosine_recombinase_XerCD"/>
</dbReference>
<keyword evidence="2 4" id="KW-0238">DNA-binding</keyword>
<reference evidence="7 8" key="1">
    <citation type="submission" date="2016-10" db="EMBL/GenBank/DDBJ databases">
        <authorList>
            <person name="de Groot N.N."/>
        </authorList>
    </citation>
    <scope>NUCLEOTIDE SEQUENCE [LARGE SCALE GENOMIC DNA]</scope>
    <source>
        <strain evidence="7 8">DSM 22187</strain>
    </source>
</reference>
<dbReference type="Gene3D" id="1.10.443.10">
    <property type="entry name" value="Intergrase catalytic core"/>
    <property type="match status" value="1"/>
</dbReference>
<dbReference type="PROSITE" id="PS51898">
    <property type="entry name" value="TYR_RECOMBINASE"/>
    <property type="match status" value="1"/>
</dbReference>
<sequence length="336" mass="38621">MKLEPIAPETALEMYLTDRENEVAQATLYSHRSRLSHFVRWCDENEVGNLNQLTGRMLHQYRLWRRDEGDIGVVTEKTQMDTLRVFIRWLESIDAVEPDLHTKVLSPTLSSGDNVRTEMLETERAEQILSYFGKYEYASRPHIVVSLMWHTMMRVGAIHSLDLEDYNSDGQYLEVVHRPETKTPIKNAEGGERHVALSESISELLDSWISDRRPSITDEKGRQPLESTSQGRAHITTLRGDCYRSTRPCEYTGECPHDRSISDCDAAEYGSESECPSSVSPHALRRGGISHHLNCDVPKDIVSDRANVSKDVLDTHYDKRSEQDKMEQRRKYLNNI</sequence>
<keyword evidence="3" id="KW-0233">DNA recombination</keyword>
<evidence type="ECO:0000256" key="4">
    <source>
        <dbReference type="PROSITE-ProRule" id="PRU01248"/>
    </source>
</evidence>
<keyword evidence="8" id="KW-1185">Reference proteome</keyword>
<proteinExistence type="predicted"/>
<dbReference type="PROSITE" id="PS51900">
    <property type="entry name" value="CB"/>
    <property type="match status" value="1"/>
</dbReference>
<accession>A0A1H6VU81</accession>
<keyword evidence="1" id="KW-0229">DNA integration</keyword>
<accession>A0A2H4PYP3</accession>
<evidence type="ECO:0000256" key="1">
    <source>
        <dbReference type="ARBA" id="ARBA00022908"/>
    </source>
</evidence>
<evidence type="ECO:0000313" key="7">
    <source>
        <dbReference type="EMBL" id="SEJ08211.1"/>
    </source>
</evidence>
<dbReference type="GO" id="GO:0003677">
    <property type="term" value="F:DNA binding"/>
    <property type="evidence" value="ECO:0007669"/>
    <property type="project" value="UniProtKB-UniRule"/>
</dbReference>
<dbReference type="EMBL" id="FNYR01000020">
    <property type="protein sequence ID" value="SEJ08211.1"/>
    <property type="molecule type" value="Genomic_DNA"/>
</dbReference>
<evidence type="ECO:0000256" key="3">
    <source>
        <dbReference type="ARBA" id="ARBA00023172"/>
    </source>
</evidence>
<dbReference type="Gene3D" id="1.10.150.130">
    <property type="match status" value="1"/>
</dbReference>
<evidence type="ECO:0000259" key="5">
    <source>
        <dbReference type="PROSITE" id="PS51898"/>
    </source>
</evidence>
<gene>
    <name evidence="7" type="ORF">SAMN05444271_1206</name>
</gene>
<dbReference type="GO" id="GO:0006310">
    <property type="term" value="P:DNA recombination"/>
    <property type="evidence" value="ECO:0007669"/>
    <property type="project" value="UniProtKB-KW"/>
</dbReference>
<organism evidence="7 8">
    <name type="scientific">Halohasta litchfieldiae</name>
    <dbReference type="NCBI Taxonomy" id="1073996"/>
    <lineage>
        <taxon>Archaea</taxon>
        <taxon>Methanobacteriati</taxon>
        <taxon>Methanobacteriota</taxon>
        <taxon>Stenosarchaea group</taxon>
        <taxon>Halobacteria</taxon>
        <taxon>Halobacteriales</taxon>
        <taxon>Haloferacaceae</taxon>
        <taxon>Halohasta</taxon>
    </lineage>
</organism>
<dbReference type="Proteomes" id="UP000198888">
    <property type="component" value="Unassembled WGS sequence"/>
</dbReference>
<evidence type="ECO:0000259" key="6">
    <source>
        <dbReference type="PROSITE" id="PS51900"/>
    </source>
</evidence>
<dbReference type="InterPro" id="IPR044068">
    <property type="entry name" value="CB"/>
</dbReference>
<dbReference type="InterPro" id="IPR011010">
    <property type="entry name" value="DNA_brk_join_enz"/>
</dbReference>
<dbReference type="OrthoDB" id="198497at2157"/>
<evidence type="ECO:0000256" key="2">
    <source>
        <dbReference type="ARBA" id="ARBA00023125"/>
    </source>
</evidence>
<dbReference type="SUPFAM" id="SSF56349">
    <property type="entry name" value="DNA breaking-rejoining enzymes"/>
    <property type="match status" value="1"/>
</dbReference>
<dbReference type="GeneID" id="35001237"/>
<dbReference type="InterPro" id="IPR002104">
    <property type="entry name" value="Integrase_catalytic"/>
</dbReference>
<feature type="domain" description="Tyr recombinase" evidence="5">
    <location>
        <begin position="115"/>
        <end position="330"/>
    </location>
</feature>
<dbReference type="RefSeq" id="WP_089673097.1">
    <property type="nucleotide sequence ID" value="NZ_CP024845.1"/>
</dbReference>
<dbReference type="AlphaFoldDB" id="A0A1H6VU81"/>
<name>A0A1H6VU81_9EURY</name>
<protein>
    <submittedName>
        <fullName evidence="7">Site-specific recombinase XerC</fullName>
    </submittedName>
</protein>